<dbReference type="PANTHER" id="PTHR28268">
    <property type="entry name" value="MICOS SUBUNIT MIC26"/>
    <property type="match status" value="1"/>
</dbReference>
<dbReference type="InterPro" id="IPR033181">
    <property type="entry name" value="Mic26_fungi"/>
</dbReference>
<dbReference type="GO" id="GO:0042407">
    <property type="term" value="P:cristae formation"/>
    <property type="evidence" value="ECO:0007669"/>
    <property type="project" value="InterPro"/>
</dbReference>
<dbReference type="GO" id="GO:0044284">
    <property type="term" value="C:mitochondrial crista junction"/>
    <property type="evidence" value="ECO:0007669"/>
    <property type="project" value="TreeGrafter"/>
</dbReference>
<sequence length="247" mass="27035">MAFRPLLRQRAVVPATSAILAAGLSLYPLRNVRAEAPQKSESPFERDLRNKPIYDDFVSVPAEPVSPPKAAPKPSAPTYTDRLAAEVAKARLFLHGYAAKTEDKVNDGLTEALRLENSFTSTIASLAPPKESGEKVMPGAIYVLVSAMAGSIVTRNRNILLRSTVPVAVGIVASYAILPLTTRNVGDLIWTYEERYPVIAENHLRAKERVTRFVQTGIAHSKMSAAMLEEKIGEAREAIEDWVKKGK</sequence>
<comment type="subunit">
    <text evidence="1">Component of the mitochondrial contact site and cristae organizing system (MICOS) complex.</text>
</comment>
<evidence type="ECO:0000256" key="1">
    <source>
        <dbReference type="RuleBase" id="RU363021"/>
    </source>
</evidence>
<keyword evidence="1" id="KW-0496">Mitochondrion</keyword>
<comment type="caution">
    <text evidence="2">The sequence shown here is derived from an EMBL/GenBank/DDBJ whole genome shotgun (WGS) entry which is preliminary data.</text>
</comment>
<evidence type="ECO:0000313" key="3">
    <source>
        <dbReference type="Proteomes" id="UP000572817"/>
    </source>
</evidence>
<keyword evidence="3" id="KW-1185">Reference proteome</keyword>
<dbReference type="PANTHER" id="PTHR28268:SF1">
    <property type="entry name" value="MICOS SUBUNIT MIC26"/>
    <property type="match status" value="1"/>
</dbReference>
<organism evidence="2 3">
    <name type="scientific">Botryosphaeria dothidea</name>
    <dbReference type="NCBI Taxonomy" id="55169"/>
    <lineage>
        <taxon>Eukaryota</taxon>
        <taxon>Fungi</taxon>
        <taxon>Dikarya</taxon>
        <taxon>Ascomycota</taxon>
        <taxon>Pezizomycotina</taxon>
        <taxon>Dothideomycetes</taxon>
        <taxon>Dothideomycetes incertae sedis</taxon>
        <taxon>Botryosphaeriales</taxon>
        <taxon>Botryosphaeriaceae</taxon>
        <taxon>Botryosphaeria</taxon>
    </lineage>
</organism>
<evidence type="ECO:0000313" key="2">
    <source>
        <dbReference type="EMBL" id="KAF4301007.1"/>
    </source>
</evidence>
<name>A0A8H4IH04_9PEZI</name>
<proteinExistence type="predicted"/>
<comment type="subcellular location">
    <subcellularLocation>
        <location evidence="1">Mitochondrion inner membrane</location>
    </subcellularLocation>
</comment>
<dbReference type="EMBL" id="WWBZ02000082">
    <property type="protein sequence ID" value="KAF4301007.1"/>
    <property type="molecule type" value="Genomic_DNA"/>
</dbReference>
<keyword evidence="1" id="KW-0472">Membrane</keyword>
<dbReference type="Proteomes" id="UP000572817">
    <property type="component" value="Unassembled WGS sequence"/>
</dbReference>
<dbReference type="OrthoDB" id="2399148at2759"/>
<reference evidence="2" key="1">
    <citation type="submission" date="2020-04" db="EMBL/GenBank/DDBJ databases">
        <title>Genome Assembly and Annotation of Botryosphaeria dothidea sdau 11-99, a Latent Pathogen of Apple Fruit Ring Rot in China.</title>
        <authorList>
            <person name="Yu C."/>
            <person name="Diao Y."/>
            <person name="Lu Q."/>
            <person name="Zhao J."/>
            <person name="Cui S."/>
            <person name="Peng C."/>
            <person name="He B."/>
            <person name="Liu H."/>
        </authorList>
    </citation>
    <scope>NUCLEOTIDE SEQUENCE [LARGE SCALE GENOMIC DNA]</scope>
    <source>
        <strain evidence="2">Sdau11-99</strain>
    </source>
</reference>
<gene>
    <name evidence="2" type="ORF">GTA08_BOTSDO11052</name>
</gene>
<dbReference type="InterPro" id="IPR019166">
    <property type="entry name" value="MIC26/MIC27"/>
</dbReference>
<comment type="function">
    <text evidence="1">Component of the MICOS complex, a large protein complex of the mitochondrial inner membrane that plays crucial roles in the maintenance of crista junctions, inner membrane architecture, and formation of contact sites to the outer membrane.</text>
</comment>
<accession>A0A8H4IH04</accession>
<dbReference type="GO" id="GO:0061617">
    <property type="term" value="C:MICOS complex"/>
    <property type="evidence" value="ECO:0007669"/>
    <property type="project" value="UniProtKB-UniRule"/>
</dbReference>
<keyword evidence="1" id="KW-0999">Mitochondrion inner membrane</keyword>
<dbReference type="Pfam" id="PF09769">
    <property type="entry name" value="ApoO"/>
    <property type="match status" value="1"/>
</dbReference>
<dbReference type="AlphaFoldDB" id="A0A8H4IH04"/>
<protein>
    <recommendedName>
        <fullName evidence="1">MICOS complex subunit</fullName>
    </recommendedName>
</protein>